<proteinExistence type="predicted"/>
<dbReference type="EMBL" id="MT631630">
    <property type="protein sequence ID" value="QNO55830.1"/>
    <property type="molecule type" value="Genomic_DNA"/>
</dbReference>
<protein>
    <submittedName>
        <fullName evidence="1">Uncharacterized protein</fullName>
    </submittedName>
</protein>
<reference evidence="1" key="1">
    <citation type="submission" date="2020-06" db="EMBL/GenBank/DDBJ databases">
        <title>Unique genomic features of the anaerobic methanotrophic archaea.</title>
        <authorList>
            <person name="Chadwick G.L."/>
            <person name="Skennerton C.T."/>
            <person name="Laso-Perez R."/>
            <person name="Leu A.O."/>
            <person name="Speth D.R."/>
            <person name="Yu H."/>
            <person name="Morgan-Lang C."/>
            <person name="Hatzenpichler R."/>
            <person name="Goudeau D."/>
            <person name="Malmstrom R."/>
            <person name="Brazelton W.J."/>
            <person name="Woyke T."/>
            <person name="Hallam S.J."/>
            <person name="Tyson G.W."/>
            <person name="Wegener G."/>
            <person name="Boetius A."/>
            <person name="Orphan V."/>
        </authorList>
    </citation>
    <scope>NUCLEOTIDE SEQUENCE</scope>
</reference>
<organism evidence="1">
    <name type="scientific">Candidatus Methanophaga sp. ANME-1 ERB7</name>
    <dbReference type="NCBI Taxonomy" id="2759913"/>
    <lineage>
        <taxon>Archaea</taxon>
        <taxon>Methanobacteriati</taxon>
        <taxon>Methanobacteriota</taxon>
        <taxon>Stenosarchaea group</taxon>
        <taxon>Methanomicrobia</taxon>
        <taxon>Candidatus Methanophagales</taxon>
        <taxon>Candidatus Methanophagaceae</taxon>
        <taxon>Candidatus Methanophaga</taxon>
    </lineage>
</organism>
<sequence length="76" mass="9146">MAQFIIEIPEEMKEEMEELPDLNWQLVVRRSLKRELEEVLELKRIISKSKLTEDDVKELSDKINESLAERFRESLK</sequence>
<evidence type="ECO:0000313" key="1">
    <source>
        <dbReference type="EMBL" id="QNO55830.1"/>
    </source>
</evidence>
<accession>A0A7G9Z6E6</accession>
<dbReference type="AlphaFoldDB" id="A0A7G9Z6E6"/>
<name>A0A7G9Z6E6_9EURY</name>
<gene>
    <name evidence="1" type="ORF">LEBEIBBM_00045</name>
</gene>